<dbReference type="PANTHER" id="PTHR35089:SF1">
    <property type="entry name" value="CHAPERONE PROTEIN SKP"/>
    <property type="match status" value="1"/>
</dbReference>
<feature type="signal peptide" evidence="5">
    <location>
        <begin position="1"/>
        <end position="19"/>
    </location>
</feature>
<name>A0A1T5EH38_9FLAO</name>
<sequence length="223" mass="25114">MKKLVLAFAVCVFSSTAFAQKMGVVDTNYILSKLPQYKEAETRLNTQVAQWQGDLQRLQNEYETKKAAFESEKVLLVGDQLKLREKEISDLENNIRNSINGRFGTGGEIDQLRASLVKPYQDQIWNSIETMSKKNSLGIVFDKSNNTSVLFLDKKYDYTDAVLDLLVKTLPKSNTDTKNNNKVGAPVLNNDRGTRSRTAPTKTNNPKASQQLKTESLQMEVAK</sequence>
<dbReference type="InterPro" id="IPR024930">
    <property type="entry name" value="Skp_dom_sf"/>
</dbReference>
<organism evidence="6 7">
    <name type="scientific">Soonwooa buanensis</name>
    <dbReference type="NCBI Taxonomy" id="619805"/>
    <lineage>
        <taxon>Bacteria</taxon>
        <taxon>Pseudomonadati</taxon>
        <taxon>Bacteroidota</taxon>
        <taxon>Flavobacteriia</taxon>
        <taxon>Flavobacteriales</taxon>
        <taxon>Weeksellaceae</taxon>
        <taxon>Chryseobacterium group</taxon>
        <taxon>Soonwooa</taxon>
    </lineage>
</organism>
<protein>
    <submittedName>
        <fullName evidence="6">Outer membrane protein</fullName>
    </submittedName>
</protein>
<gene>
    <name evidence="6" type="ORF">SAMN05660477_01419</name>
</gene>
<dbReference type="SUPFAM" id="SSF111384">
    <property type="entry name" value="OmpH-like"/>
    <property type="match status" value="1"/>
</dbReference>
<dbReference type="SMART" id="SM00935">
    <property type="entry name" value="OmpH"/>
    <property type="match status" value="1"/>
</dbReference>
<dbReference type="Pfam" id="PF03938">
    <property type="entry name" value="OmpH"/>
    <property type="match status" value="1"/>
</dbReference>
<dbReference type="GO" id="GO:0050821">
    <property type="term" value="P:protein stabilization"/>
    <property type="evidence" value="ECO:0007669"/>
    <property type="project" value="TreeGrafter"/>
</dbReference>
<dbReference type="PANTHER" id="PTHR35089">
    <property type="entry name" value="CHAPERONE PROTEIN SKP"/>
    <property type="match status" value="1"/>
</dbReference>
<dbReference type="STRING" id="619805.SAMN05660477_01419"/>
<comment type="similarity">
    <text evidence="1">Belongs to the Skp family.</text>
</comment>
<feature type="region of interest" description="Disordered" evidence="4">
    <location>
        <begin position="173"/>
        <end position="223"/>
    </location>
</feature>
<dbReference type="GO" id="GO:0051082">
    <property type="term" value="F:unfolded protein binding"/>
    <property type="evidence" value="ECO:0007669"/>
    <property type="project" value="InterPro"/>
</dbReference>
<reference evidence="6 7" key="1">
    <citation type="submission" date="2017-02" db="EMBL/GenBank/DDBJ databases">
        <authorList>
            <person name="Peterson S.W."/>
        </authorList>
    </citation>
    <scope>NUCLEOTIDE SEQUENCE [LARGE SCALE GENOMIC DNA]</scope>
    <source>
        <strain evidence="6 7">DSM 22323</strain>
    </source>
</reference>
<feature type="compositionally biased region" description="Polar residues" evidence="4">
    <location>
        <begin position="196"/>
        <end position="217"/>
    </location>
</feature>
<dbReference type="EMBL" id="FUYZ01000003">
    <property type="protein sequence ID" value="SKB83363.1"/>
    <property type="molecule type" value="Genomic_DNA"/>
</dbReference>
<dbReference type="Gene3D" id="3.30.910.20">
    <property type="entry name" value="Skp domain"/>
    <property type="match status" value="1"/>
</dbReference>
<evidence type="ECO:0000256" key="3">
    <source>
        <dbReference type="SAM" id="Coils"/>
    </source>
</evidence>
<evidence type="ECO:0000313" key="6">
    <source>
        <dbReference type="EMBL" id="SKB83363.1"/>
    </source>
</evidence>
<keyword evidence="3" id="KW-0175">Coiled coil</keyword>
<evidence type="ECO:0000256" key="1">
    <source>
        <dbReference type="ARBA" id="ARBA00009091"/>
    </source>
</evidence>
<evidence type="ECO:0000256" key="2">
    <source>
        <dbReference type="ARBA" id="ARBA00022729"/>
    </source>
</evidence>
<dbReference type="InterPro" id="IPR005632">
    <property type="entry name" value="Chaperone_Skp"/>
</dbReference>
<dbReference type="OrthoDB" id="9788552at2"/>
<feature type="compositionally biased region" description="Polar residues" evidence="4">
    <location>
        <begin position="173"/>
        <end position="182"/>
    </location>
</feature>
<evidence type="ECO:0000256" key="5">
    <source>
        <dbReference type="SAM" id="SignalP"/>
    </source>
</evidence>
<keyword evidence="2 5" id="KW-0732">Signal</keyword>
<proteinExistence type="inferred from homology"/>
<dbReference type="GO" id="GO:0005829">
    <property type="term" value="C:cytosol"/>
    <property type="evidence" value="ECO:0007669"/>
    <property type="project" value="TreeGrafter"/>
</dbReference>
<dbReference type="AlphaFoldDB" id="A0A1T5EH38"/>
<evidence type="ECO:0000313" key="7">
    <source>
        <dbReference type="Proteomes" id="UP000191112"/>
    </source>
</evidence>
<feature type="coiled-coil region" evidence="3">
    <location>
        <begin position="41"/>
        <end position="68"/>
    </location>
</feature>
<dbReference type="Proteomes" id="UP000191112">
    <property type="component" value="Unassembled WGS sequence"/>
</dbReference>
<dbReference type="RefSeq" id="WP_079666666.1">
    <property type="nucleotide sequence ID" value="NZ_FUYZ01000003.1"/>
</dbReference>
<evidence type="ECO:0000256" key="4">
    <source>
        <dbReference type="SAM" id="MobiDB-lite"/>
    </source>
</evidence>
<keyword evidence="7" id="KW-1185">Reference proteome</keyword>
<accession>A0A1T5EH38</accession>
<feature type="chain" id="PRO_5012029852" evidence="5">
    <location>
        <begin position="20"/>
        <end position="223"/>
    </location>
</feature>